<organism evidence="2 3">
    <name type="scientific">Aegilops tauschii subsp. strangulata</name>
    <name type="common">Goatgrass</name>
    <dbReference type="NCBI Taxonomy" id="200361"/>
    <lineage>
        <taxon>Eukaryota</taxon>
        <taxon>Viridiplantae</taxon>
        <taxon>Streptophyta</taxon>
        <taxon>Embryophyta</taxon>
        <taxon>Tracheophyta</taxon>
        <taxon>Spermatophyta</taxon>
        <taxon>Magnoliopsida</taxon>
        <taxon>Liliopsida</taxon>
        <taxon>Poales</taxon>
        <taxon>Poaceae</taxon>
        <taxon>BOP clade</taxon>
        <taxon>Pooideae</taxon>
        <taxon>Triticodae</taxon>
        <taxon>Triticeae</taxon>
        <taxon>Triticinae</taxon>
        <taxon>Aegilops</taxon>
    </lineage>
</organism>
<evidence type="ECO:0000313" key="2">
    <source>
        <dbReference type="EnsemblPlants" id="AET5Gv20011200.5"/>
    </source>
</evidence>
<reference evidence="2" key="3">
    <citation type="journal article" date="2017" name="Nature">
        <title>Genome sequence of the progenitor of the wheat D genome Aegilops tauschii.</title>
        <authorList>
            <person name="Luo M.C."/>
            <person name="Gu Y.Q."/>
            <person name="Puiu D."/>
            <person name="Wang H."/>
            <person name="Twardziok S.O."/>
            <person name="Deal K.R."/>
            <person name="Huo N."/>
            <person name="Zhu T."/>
            <person name="Wang L."/>
            <person name="Wang Y."/>
            <person name="McGuire P.E."/>
            <person name="Liu S."/>
            <person name="Long H."/>
            <person name="Ramasamy R.K."/>
            <person name="Rodriguez J.C."/>
            <person name="Van S.L."/>
            <person name="Yuan L."/>
            <person name="Wang Z."/>
            <person name="Xia Z."/>
            <person name="Xiao L."/>
            <person name="Anderson O.D."/>
            <person name="Ouyang S."/>
            <person name="Liang Y."/>
            <person name="Zimin A.V."/>
            <person name="Pertea G."/>
            <person name="Qi P."/>
            <person name="Bennetzen J.L."/>
            <person name="Dai X."/>
            <person name="Dawson M.W."/>
            <person name="Muller H.G."/>
            <person name="Kugler K."/>
            <person name="Rivarola-Duarte L."/>
            <person name="Spannagl M."/>
            <person name="Mayer K.F.X."/>
            <person name="Lu F.H."/>
            <person name="Bevan M.W."/>
            <person name="Leroy P."/>
            <person name="Li P."/>
            <person name="You F.M."/>
            <person name="Sun Q."/>
            <person name="Liu Z."/>
            <person name="Lyons E."/>
            <person name="Wicker T."/>
            <person name="Salzberg S.L."/>
            <person name="Devos K.M."/>
            <person name="Dvorak J."/>
        </authorList>
    </citation>
    <scope>NUCLEOTIDE SEQUENCE [LARGE SCALE GENOMIC DNA]</scope>
    <source>
        <strain evidence="2">cv. AL8/78</strain>
    </source>
</reference>
<sequence length="134" mass="14950">HSPSILPISHQTVLHPVLPHQRRHPPVRRPAEIFPEIPRNRRARINKFALLHSSLDRALLHSSLSSPAPPPPPPSSQPQEEGLIDCPRGRRRRRRRPRPGHAAAGSPSLPLSPDALPLPSQGLPMRANMELFGW</sequence>
<keyword evidence="3" id="KW-1185">Reference proteome</keyword>
<feature type="compositionally biased region" description="Low complexity" evidence="1">
    <location>
        <begin position="100"/>
        <end position="120"/>
    </location>
</feature>
<proteinExistence type="predicted"/>
<reference evidence="3" key="2">
    <citation type="journal article" date="2017" name="Nat. Plants">
        <title>The Aegilops tauschii genome reveals multiple impacts of transposons.</title>
        <authorList>
            <person name="Zhao G."/>
            <person name="Zou C."/>
            <person name="Li K."/>
            <person name="Wang K."/>
            <person name="Li T."/>
            <person name="Gao L."/>
            <person name="Zhang X."/>
            <person name="Wang H."/>
            <person name="Yang Z."/>
            <person name="Liu X."/>
            <person name="Jiang W."/>
            <person name="Mao L."/>
            <person name="Kong X."/>
            <person name="Jiao Y."/>
            <person name="Jia J."/>
        </authorList>
    </citation>
    <scope>NUCLEOTIDE SEQUENCE [LARGE SCALE GENOMIC DNA]</scope>
    <source>
        <strain evidence="3">cv. AL8/78</strain>
    </source>
</reference>
<feature type="compositionally biased region" description="Pro residues" evidence="1">
    <location>
        <begin position="67"/>
        <end position="76"/>
    </location>
</feature>
<protein>
    <submittedName>
        <fullName evidence="2">Uncharacterized protein</fullName>
    </submittedName>
</protein>
<evidence type="ECO:0000256" key="1">
    <source>
        <dbReference type="SAM" id="MobiDB-lite"/>
    </source>
</evidence>
<dbReference type="EnsemblPlants" id="AET5Gv20011200.5">
    <property type="protein sequence ID" value="AET5Gv20011200.5"/>
    <property type="gene ID" value="AET5Gv20011200"/>
</dbReference>
<reference evidence="2" key="4">
    <citation type="submission" date="2019-03" db="UniProtKB">
        <authorList>
            <consortium name="EnsemblPlants"/>
        </authorList>
    </citation>
    <scope>IDENTIFICATION</scope>
</reference>
<dbReference type="AlphaFoldDB" id="A0A453JEJ2"/>
<evidence type="ECO:0000313" key="3">
    <source>
        <dbReference type="Proteomes" id="UP000015105"/>
    </source>
</evidence>
<dbReference type="Proteomes" id="UP000015105">
    <property type="component" value="Chromosome 5D"/>
</dbReference>
<reference evidence="3" key="1">
    <citation type="journal article" date="2014" name="Science">
        <title>Ancient hybridizations among the ancestral genomes of bread wheat.</title>
        <authorList>
            <consortium name="International Wheat Genome Sequencing Consortium,"/>
            <person name="Marcussen T."/>
            <person name="Sandve S.R."/>
            <person name="Heier L."/>
            <person name="Spannagl M."/>
            <person name="Pfeifer M."/>
            <person name="Jakobsen K.S."/>
            <person name="Wulff B.B."/>
            <person name="Steuernagel B."/>
            <person name="Mayer K.F."/>
            <person name="Olsen O.A."/>
        </authorList>
    </citation>
    <scope>NUCLEOTIDE SEQUENCE [LARGE SCALE GENOMIC DNA]</scope>
    <source>
        <strain evidence="3">cv. AL8/78</strain>
    </source>
</reference>
<feature type="region of interest" description="Disordered" evidence="1">
    <location>
        <begin position="61"/>
        <end position="123"/>
    </location>
</feature>
<name>A0A453JEJ2_AEGTS</name>
<accession>A0A453JEJ2</accession>
<feature type="compositionally biased region" description="Basic residues" evidence="1">
    <location>
        <begin position="89"/>
        <end position="99"/>
    </location>
</feature>
<dbReference type="Gramene" id="AET5Gv20011200.5">
    <property type="protein sequence ID" value="AET5Gv20011200.5"/>
    <property type="gene ID" value="AET5Gv20011200"/>
</dbReference>
<reference evidence="2" key="5">
    <citation type="journal article" date="2021" name="G3 (Bethesda)">
        <title>Aegilops tauschii genome assembly Aet v5.0 features greater sequence contiguity and improved annotation.</title>
        <authorList>
            <person name="Wang L."/>
            <person name="Zhu T."/>
            <person name="Rodriguez J.C."/>
            <person name="Deal K.R."/>
            <person name="Dubcovsky J."/>
            <person name="McGuire P.E."/>
            <person name="Lux T."/>
            <person name="Spannagl M."/>
            <person name="Mayer K.F.X."/>
            <person name="Baldrich P."/>
            <person name="Meyers B.C."/>
            <person name="Huo N."/>
            <person name="Gu Y.Q."/>
            <person name="Zhou H."/>
            <person name="Devos K.M."/>
            <person name="Bennetzen J.L."/>
            <person name="Unver T."/>
            <person name="Budak H."/>
            <person name="Gulick P.J."/>
            <person name="Galiba G."/>
            <person name="Kalapos B."/>
            <person name="Nelson D.R."/>
            <person name="Li P."/>
            <person name="You F.M."/>
            <person name="Luo M.C."/>
            <person name="Dvorak J."/>
        </authorList>
    </citation>
    <scope>NUCLEOTIDE SEQUENCE [LARGE SCALE GENOMIC DNA]</scope>
    <source>
        <strain evidence="2">cv. AL8/78</strain>
    </source>
</reference>